<dbReference type="STRING" id="83767.SAMN05660652_01989"/>
<dbReference type="PANTHER" id="PTHR11927">
    <property type="entry name" value="GALACTOSIDE 2-L-FUCOSYLTRANSFERASE"/>
    <property type="match status" value="1"/>
</dbReference>
<evidence type="ECO:0000313" key="4">
    <source>
        <dbReference type="Proteomes" id="UP000198607"/>
    </source>
</evidence>
<dbReference type="RefSeq" id="WP_091937145.1">
    <property type="nucleotide sequence ID" value="NZ_FNCY01000007.1"/>
</dbReference>
<keyword evidence="1" id="KW-0328">Glycosyltransferase</keyword>
<dbReference type="GO" id="GO:0016020">
    <property type="term" value="C:membrane"/>
    <property type="evidence" value="ECO:0007669"/>
    <property type="project" value="InterPro"/>
</dbReference>
<sequence>MSEAPRSVVVGLSGGLGNQMFQYAAGRALAHRLNTRLILDLSWFSGQSERHYALTPFRIEANLQSAWPSLPTKAQSLISRLSRRWMPRIMGVPVWREPHFHYAQDFAAIQSPVFLEGFWQSERYFKDVRQQLQSEFSLRDPMPPACQAVLDKIRACDALCIHVRRGDYLSNPIAAKVHGTCSTDYYRDGVSELSRKLKTPHAFVFSDEPDWARDSLTFDCPMTVVDINTPTDAHLDLLLMSACRHFVIANSSLSWWAAWIGEDENTTVIAPTRWFLTADKDTSDLLPDHWLKR</sequence>
<dbReference type="EMBL" id="FNCY01000007">
    <property type="protein sequence ID" value="SDH63097.1"/>
    <property type="molecule type" value="Genomic_DNA"/>
</dbReference>
<keyword evidence="4" id="KW-1185">Reference proteome</keyword>
<evidence type="ECO:0000256" key="1">
    <source>
        <dbReference type="ARBA" id="ARBA00022676"/>
    </source>
</evidence>
<reference evidence="3 4" key="1">
    <citation type="submission" date="2016-10" db="EMBL/GenBank/DDBJ databases">
        <authorList>
            <person name="de Groot N.N."/>
        </authorList>
    </citation>
    <scope>NUCLEOTIDE SEQUENCE [LARGE SCALE GENOMIC DNA]</scope>
    <source>
        <strain evidence="3 4">DSM 5885</strain>
    </source>
</reference>
<evidence type="ECO:0000256" key="2">
    <source>
        <dbReference type="ARBA" id="ARBA00022679"/>
    </source>
</evidence>
<dbReference type="CDD" id="cd11301">
    <property type="entry name" value="Fut1_Fut2_like"/>
    <property type="match status" value="1"/>
</dbReference>
<dbReference type="InterPro" id="IPR002516">
    <property type="entry name" value="Glyco_trans_11"/>
</dbReference>
<dbReference type="PANTHER" id="PTHR11927:SF9">
    <property type="entry name" value="L-FUCOSYLTRANSFERASE"/>
    <property type="match status" value="1"/>
</dbReference>
<dbReference type="GO" id="GO:0008107">
    <property type="term" value="F:galactoside 2-alpha-L-fucosyltransferase activity"/>
    <property type="evidence" value="ECO:0007669"/>
    <property type="project" value="InterPro"/>
</dbReference>
<keyword evidence="2 3" id="KW-0808">Transferase</keyword>
<dbReference type="AlphaFoldDB" id="A0A1G8DZP3"/>
<protein>
    <submittedName>
        <fullName evidence="3">Glycosyl transferase family 11</fullName>
    </submittedName>
</protein>
<dbReference type="OrthoDB" id="9794601at2"/>
<accession>A0A1G8DZP3</accession>
<organism evidence="3 4">
    <name type="scientific">Propionivibrio dicarboxylicus</name>
    <dbReference type="NCBI Taxonomy" id="83767"/>
    <lineage>
        <taxon>Bacteria</taxon>
        <taxon>Pseudomonadati</taxon>
        <taxon>Pseudomonadota</taxon>
        <taxon>Betaproteobacteria</taxon>
        <taxon>Rhodocyclales</taxon>
        <taxon>Rhodocyclaceae</taxon>
        <taxon>Propionivibrio</taxon>
    </lineage>
</organism>
<dbReference type="Proteomes" id="UP000198607">
    <property type="component" value="Unassembled WGS sequence"/>
</dbReference>
<proteinExistence type="predicted"/>
<name>A0A1G8DZP3_9RHOO</name>
<gene>
    <name evidence="3" type="ORF">SAMN05660652_01989</name>
</gene>
<dbReference type="GO" id="GO:0005975">
    <property type="term" value="P:carbohydrate metabolic process"/>
    <property type="evidence" value="ECO:0007669"/>
    <property type="project" value="InterPro"/>
</dbReference>
<evidence type="ECO:0000313" key="3">
    <source>
        <dbReference type="EMBL" id="SDH63097.1"/>
    </source>
</evidence>
<dbReference type="Pfam" id="PF01531">
    <property type="entry name" value="Glyco_transf_11"/>
    <property type="match status" value="1"/>
</dbReference>